<dbReference type="PANTHER" id="PTHR21022:SF19">
    <property type="entry name" value="PREPHENATE DEHYDRATASE-RELATED"/>
    <property type="match status" value="1"/>
</dbReference>
<comment type="catalytic activity">
    <reaction evidence="7">
        <text>prephenate + H(+) = 3-phenylpyruvate + CO2 + H2O</text>
        <dbReference type="Rhea" id="RHEA:21648"/>
        <dbReference type="ChEBI" id="CHEBI:15377"/>
        <dbReference type="ChEBI" id="CHEBI:15378"/>
        <dbReference type="ChEBI" id="CHEBI:16526"/>
        <dbReference type="ChEBI" id="CHEBI:18005"/>
        <dbReference type="ChEBI" id="CHEBI:29934"/>
        <dbReference type="EC" id="4.2.1.51"/>
    </reaction>
</comment>
<comment type="pathway">
    <text evidence="1">Amino-acid biosynthesis; L-phenylalanine biosynthesis; phenylpyruvate from prephenate: step 1/1.</text>
</comment>
<dbReference type="InterPro" id="IPR001086">
    <property type="entry name" value="Preph_deHydtase"/>
</dbReference>
<dbReference type="PROSITE" id="PS51671">
    <property type="entry name" value="ACT"/>
    <property type="match status" value="1"/>
</dbReference>
<evidence type="ECO:0000256" key="6">
    <source>
        <dbReference type="ARBA" id="ARBA00023239"/>
    </source>
</evidence>
<evidence type="ECO:0000256" key="1">
    <source>
        <dbReference type="ARBA" id="ARBA00004741"/>
    </source>
</evidence>
<feature type="compositionally biased region" description="Low complexity" evidence="8">
    <location>
        <begin position="233"/>
        <end position="243"/>
    </location>
</feature>
<evidence type="ECO:0000256" key="8">
    <source>
        <dbReference type="SAM" id="MobiDB-lite"/>
    </source>
</evidence>
<evidence type="ECO:0000256" key="2">
    <source>
        <dbReference type="ARBA" id="ARBA00013147"/>
    </source>
</evidence>
<dbReference type="EMBL" id="ML994637">
    <property type="protein sequence ID" value="KAF2184571.1"/>
    <property type="molecule type" value="Genomic_DNA"/>
</dbReference>
<evidence type="ECO:0000313" key="12">
    <source>
        <dbReference type="Proteomes" id="UP000800200"/>
    </source>
</evidence>
<dbReference type="PIRSF" id="PIRSF001500">
    <property type="entry name" value="Chor_mut_pdt_Ppr"/>
    <property type="match status" value="1"/>
</dbReference>
<dbReference type="PANTHER" id="PTHR21022">
    <property type="entry name" value="PREPHENATE DEHYDRATASE P PROTEIN"/>
    <property type="match status" value="1"/>
</dbReference>
<dbReference type="UniPathway" id="UPA00121">
    <property type="reaction ID" value="UER00345"/>
</dbReference>
<evidence type="ECO:0000259" key="10">
    <source>
        <dbReference type="PROSITE" id="PS51671"/>
    </source>
</evidence>
<feature type="compositionally biased region" description="Polar residues" evidence="8">
    <location>
        <begin position="244"/>
        <end position="254"/>
    </location>
</feature>
<dbReference type="Pfam" id="PF00800">
    <property type="entry name" value="PDT"/>
    <property type="match status" value="2"/>
</dbReference>
<reference evidence="11" key="1">
    <citation type="journal article" date="2020" name="Stud. Mycol.">
        <title>101 Dothideomycetes genomes: a test case for predicting lifestyles and emergence of pathogens.</title>
        <authorList>
            <person name="Haridas S."/>
            <person name="Albert R."/>
            <person name="Binder M."/>
            <person name="Bloem J."/>
            <person name="Labutti K."/>
            <person name="Salamov A."/>
            <person name="Andreopoulos B."/>
            <person name="Baker S."/>
            <person name="Barry K."/>
            <person name="Bills G."/>
            <person name="Bluhm B."/>
            <person name="Cannon C."/>
            <person name="Castanera R."/>
            <person name="Culley D."/>
            <person name="Daum C."/>
            <person name="Ezra D."/>
            <person name="Gonzalez J."/>
            <person name="Henrissat B."/>
            <person name="Kuo A."/>
            <person name="Liang C."/>
            <person name="Lipzen A."/>
            <person name="Lutzoni F."/>
            <person name="Magnuson J."/>
            <person name="Mondo S."/>
            <person name="Nolan M."/>
            <person name="Ohm R."/>
            <person name="Pangilinan J."/>
            <person name="Park H.-J."/>
            <person name="Ramirez L."/>
            <person name="Alfaro M."/>
            <person name="Sun H."/>
            <person name="Tritt A."/>
            <person name="Yoshinaga Y."/>
            <person name="Zwiers L.-H."/>
            <person name="Turgeon B."/>
            <person name="Goodwin S."/>
            <person name="Spatafora J."/>
            <person name="Crous P."/>
            <person name="Grigoriev I."/>
        </authorList>
    </citation>
    <scope>NUCLEOTIDE SEQUENCE</scope>
    <source>
        <strain evidence="11">CBS 207.26</strain>
    </source>
</reference>
<feature type="region of interest" description="Disordered" evidence="8">
    <location>
        <begin position="117"/>
        <end position="140"/>
    </location>
</feature>
<keyword evidence="6" id="KW-0456">Lyase</keyword>
<feature type="domain" description="ACT" evidence="10">
    <location>
        <begin position="266"/>
        <end position="350"/>
    </location>
</feature>
<name>A0A6A6DY07_9PEZI</name>
<feature type="compositionally biased region" description="Polar residues" evidence="8">
    <location>
        <begin position="117"/>
        <end position="131"/>
    </location>
</feature>
<dbReference type="InterPro" id="IPR002912">
    <property type="entry name" value="ACT_dom"/>
</dbReference>
<keyword evidence="3" id="KW-0028">Amino-acid biosynthesis</keyword>
<dbReference type="OrthoDB" id="983542at2759"/>
<dbReference type="SUPFAM" id="SSF55021">
    <property type="entry name" value="ACT-like"/>
    <property type="match status" value="1"/>
</dbReference>
<dbReference type="FunFam" id="3.40.190.10:FF:000034">
    <property type="entry name" value="Chorismate mutase/prephenate dehydratase"/>
    <property type="match status" value="1"/>
</dbReference>
<dbReference type="PROSITE" id="PS51171">
    <property type="entry name" value="PREPHENATE_DEHYDR_3"/>
    <property type="match status" value="1"/>
</dbReference>
<keyword evidence="5" id="KW-0584">Phenylalanine biosynthesis</keyword>
<dbReference type="CDD" id="cd13532">
    <property type="entry name" value="PBP2_PDT_like"/>
    <property type="match status" value="1"/>
</dbReference>
<feature type="region of interest" description="Disordered" evidence="8">
    <location>
        <begin position="233"/>
        <end position="258"/>
    </location>
</feature>
<dbReference type="Proteomes" id="UP000800200">
    <property type="component" value="Unassembled WGS sequence"/>
</dbReference>
<dbReference type="InterPro" id="IPR045865">
    <property type="entry name" value="ACT-like_dom_sf"/>
</dbReference>
<evidence type="ECO:0000259" key="9">
    <source>
        <dbReference type="PROSITE" id="PS51171"/>
    </source>
</evidence>
<dbReference type="CDD" id="cd04905">
    <property type="entry name" value="ACT_CM-PDT"/>
    <property type="match status" value="1"/>
</dbReference>
<organism evidence="11 12">
    <name type="scientific">Zopfia rhizophila CBS 207.26</name>
    <dbReference type="NCBI Taxonomy" id="1314779"/>
    <lineage>
        <taxon>Eukaryota</taxon>
        <taxon>Fungi</taxon>
        <taxon>Dikarya</taxon>
        <taxon>Ascomycota</taxon>
        <taxon>Pezizomycotina</taxon>
        <taxon>Dothideomycetes</taxon>
        <taxon>Dothideomycetes incertae sedis</taxon>
        <taxon>Zopfiaceae</taxon>
        <taxon>Zopfia</taxon>
    </lineage>
</organism>
<keyword evidence="12" id="KW-1185">Reference proteome</keyword>
<evidence type="ECO:0000256" key="4">
    <source>
        <dbReference type="ARBA" id="ARBA00023141"/>
    </source>
</evidence>
<dbReference type="SUPFAM" id="SSF53850">
    <property type="entry name" value="Periplasmic binding protein-like II"/>
    <property type="match status" value="2"/>
</dbReference>
<dbReference type="Gene3D" id="3.30.70.260">
    <property type="match status" value="1"/>
</dbReference>
<evidence type="ECO:0000256" key="7">
    <source>
        <dbReference type="ARBA" id="ARBA00047848"/>
    </source>
</evidence>
<dbReference type="GO" id="GO:0009094">
    <property type="term" value="P:L-phenylalanine biosynthetic process"/>
    <property type="evidence" value="ECO:0007669"/>
    <property type="project" value="UniProtKB-UniPathway"/>
</dbReference>
<gene>
    <name evidence="11" type="ORF">K469DRAFT_579184</name>
</gene>
<dbReference type="EC" id="4.2.1.51" evidence="2"/>
<evidence type="ECO:0000313" key="11">
    <source>
        <dbReference type="EMBL" id="KAF2184571.1"/>
    </source>
</evidence>
<dbReference type="InterPro" id="IPR008242">
    <property type="entry name" value="Chor_mutase/pphenate_deHydtase"/>
</dbReference>
<dbReference type="AlphaFoldDB" id="A0A6A6DY07"/>
<dbReference type="FunFam" id="3.40.190.10:FF:000228">
    <property type="entry name" value="Chorismate mutase/prephenate dehydratase"/>
    <property type="match status" value="1"/>
</dbReference>
<protein>
    <recommendedName>
        <fullName evidence="2">prephenate dehydratase</fullName>
        <ecNumber evidence="2">4.2.1.51</ecNumber>
    </recommendedName>
</protein>
<evidence type="ECO:0000256" key="5">
    <source>
        <dbReference type="ARBA" id="ARBA00023222"/>
    </source>
</evidence>
<dbReference type="Gene3D" id="3.40.190.10">
    <property type="entry name" value="Periplasmic binding protein-like II"/>
    <property type="match status" value="2"/>
</dbReference>
<accession>A0A6A6DY07</accession>
<evidence type="ECO:0000256" key="3">
    <source>
        <dbReference type="ARBA" id="ARBA00022605"/>
    </source>
</evidence>
<keyword evidence="4" id="KW-0057">Aromatic amino acid biosynthesis</keyword>
<sequence>MTEEKPVVAFLGPKASYTHQATLDSFPGCQYTLSPQITIEDVFASVQDNTASRGVVPFENSTNGSVVFTLDLFADLNARYPDILVCGEAYISVSHCLLGRHTEALSRSTHQLPSIIESPTSSGAATPTANIPNPGIPRTKPTQEIGHIKKLYSHPQAWGQCKSFLSTYLKGVERQDVSSTSRAAELVAADETGTSAAISSIIAAKIHNLDILARGIEDRSDNTTRFFIIKRASPPSSLSSSHPQTTAPSSSAESKNGKEKPWKSLISFTVHHSNPGALAHCLAVFEPFKLNLTSINTRPSGVAPWNYIFFVEIDGRREEGGEGAVNAALQDLAKVSRGWRWLGSWESRLK</sequence>
<dbReference type="GO" id="GO:0005737">
    <property type="term" value="C:cytoplasm"/>
    <property type="evidence" value="ECO:0007669"/>
    <property type="project" value="TreeGrafter"/>
</dbReference>
<proteinExistence type="predicted"/>
<feature type="domain" description="Prephenate dehydratase" evidence="9">
    <location>
        <begin position="7"/>
        <end position="231"/>
    </location>
</feature>
<dbReference type="GO" id="GO:0004664">
    <property type="term" value="F:prephenate dehydratase activity"/>
    <property type="evidence" value="ECO:0007669"/>
    <property type="project" value="UniProtKB-EC"/>
</dbReference>